<proteinExistence type="predicted"/>
<evidence type="ECO:0000313" key="4">
    <source>
        <dbReference type="Proteomes" id="UP000002051"/>
    </source>
</evidence>
<name>G7K4M1_MEDTR</name>
<keyword evidence="1" id="KW-0175">Coiled coil</keyword>
<dbReference type="PaxDb" id="3880-AET00737"/>
<accession>G7K4M1</accession>
<dbReference type="AlphaFoldDB" id="G7K4M1"/>
<evidence type="ECO:0000313" key="3">
    <source>
        <dbReference type="EnsemblPlants" id="AET00737"/>
    </source>
</evidence>
<reference evidence="2 4" key="2">
    <citation type="journal article" date="2014" name="BMC Genomics">
        <title>An improved genome release (version Mt4.0) for the model legume Medicago truncatula.</title>
        <authorList>
            <person name="Tang H."/>
            <person name="Krishnakumar V."/>
            <person name="Bidwell S."/>
            <person name="Rosen B."/>
            <person name="Chan A."/>
            <person name="Zhou S."/>
            <person name="Gentzbittel L."/>
            <person name="Childs K.L."/>
            <person name="Yandell M."/>
            <person name="Gundlach H."/>
            <person name="Mayer K.F."/>
            <person name="Schwartz D.C."/>
            <person name="Town C.D."/>
        </authorList>
    </citation>
    <scope>GENOME REANNOTATION</scope>
    <source>
        <strain evidence="3 4">cv. Jemalong A17</strain>
    </source>
</reference>
<dbReference type="EMBL" id="CM001221">
    <property type="protein sequence ID" value="AET00737.2"/>
    <property type="molecule type" value="Genomic_DNA"/>
</dbReference>
<gene>
    <name evidence="2" type="ordered locus">MTR_5g095370</name>
</gene>
<evidence type="ECO:0000313" key="2">
    <source>
        <dbReference type="EMBL" id="AET00737.2"/>
    </source>
</evidence>
<reference evidence="3" key="3">
    <citation type="submission" date="2015-04" db="UniProtKB">
        <authorList>
            <consortium name="EnsemblPlants"/>
        </authorList>
    </citation>
    <scope>IDENTIFICATION</scope>
    <source>
        <strain evidence="3">cv. Jemalong A17</strain>
    </source>
</reference>
<dbReference type="Proteomes" id="UP000002051">
    <property type="component" value="Chromosome 5"/>
</dbReference>
<accession>A0A0C3XUP8</accession>
<dbReference type="EnsemblPlants" id="AET00737">
    <property type="protein sequence ID" value="AET00737"/>
    <property type="gene ID" value="MTR_5g095370"/>
</dbReference>
<organism evidence="2 4">
    <name type="scientific">Medicago truncatula</name>
    <name type="common">Barrel medic</name>
    <name type="synonym">Medicago tribuloides</name>
    <dbReference type="NCBI Taxonomy" id="3880"/>
    <lineage>
        <taxon>Eukaryota</taxon>
        <taxon>Viridiplantae</taxon>
        <taxon>Streptophyta</taxon>
        <taxon>Embryophyta</taxon>
        <taxon>Tracheophyta</taxon>
        <taxon>Spermatophyta</taxon>
        <taxon>Magnoliopsida</taxon>
        <taxon>eudicotyledons</taxon>
        <taxon>Gunneridae</taxon>
        <taxon>Pentapetalae</taxon>
        <taxon>rosids</taxon>
        <taxon>fabids</taxon>
        <taxon>Fabales</taxon>
        <taxon>Fabaceae</taxon>
        <taxon>Papilionoideae</taxon>
        <taxon>50 kb inversion clade</taxon>
        <taxon>NPAAA clade</taxon>
        <taxon>Hologalegina</taxon>
        <taxon>IRL clade</taxon>
        <taxon>Trifolieae</taxon>
        <taxon>Medicago</taxon>
    </lineage>
</organism>
<feature type="coiled-coil region" evidence="1">
    <location>
        <begin position="152"/>
        <end position="186"/>
    </location>
</feature>
<evidence type="ECO:0000256" key="1">
    <source>
        <dbReference type="SAM" id="Coils"/>
    </source>
</evidence>
<sequence length="225" mass="26159">MEHQPKTEPGLSSSDHRNLEDMSIHELVSVLRTSFLTEDFDNVEEVLVTRDKKLQTKILHLQEKFEMEKLTRFQVEEDVRKREELCERGKRAQQNYEALLKEVKQKTSLIERDNIGKPRKKDIELEFEVCELRKLNEKWVDDSNDLGVGGLLENEKNACEVKNSELEKSEKKNGEALAEITDFQDKDKQNVEIGKDIEDNAPLQTKEQGCSRCIICDWINALVDL</sequence>
<dbReference type="HOGENOM" id="CLU_1231498_0_0_1"/>
<protein>
    <submittedName>
        <fullName evidence="2 3">Uncharacterized protein</fullName>
    </submittedName>
</protein>
<keyword evidence="4" id="KW-1185">Reference proteome</keyword>
<reference evidence="2 4" key="1">
    <citation type="journal article" date="2011" name="Nature">
        <title>The Medicago genome provides insight into the evolution of rhizobial symbioses.</title>
        <authorList>
            <person name="Young N.D."/>
            <person name="Debelle F."/>
            <person name="Oldroyd G.E."/>
            <person name="Geurts R."/>
            <person name="Cannon S.B."/>
            <person name="Udvardi M.K."/>
            <person name="Benedito V.A."/>
            <person name="Mayer K.F."/>
            <person name="Gouzy J."/>
            <person name="Schoof H."/>
            <person name="Van de Peer Y."/>
            <person name="Proost S."/>
            <person name="Cook D.R."/>
            <person name="Meyers B.C."/>
            <person name="Spannagl M."/>
            <person name="Cheung F."/>
            <person name="De Mita S."/>
            <person name="Krishnakumar V."/>
            <person name="Gundlach H."/>
            <person name="Zhou S."/>
            <person name="Mudge J."/>
            <person name="Bharti A.K."/>
            <person name="Murray J.D."/>
            <person name="Naoumkina M.A."/>
            <person name="Rosen B."/>
            <person name="Silverstein K.A."/>
            <person name="Tang H."/>
            <person name="Rombauts S."/>
            <person name="Zhao P.X."/>
            <person name="Zhou P."/>
            <person name="Barbe V."/>
            <person name="Bardou P."/>
            <person name="Bechner M."/>
            <person name="Bellec A."/>
            <person name="Berger A."/>
            <person name="Berges H."/>
            <person name="Bidwell S."/>
            <person name="Bisseling T."/>
            <person name="Choisne N."/>
            <person name="Couloux A."/>
            <person name="Denny R."/>
            <person name="Deshpande S."/>
            <person name="Dai X."/>
            <person name="Doyle J.J."/>
            <person name="Dudez A.M."/>
            <person name="Farmer A.D."/>
            <person name="Fouteau S."/>
            <person name="Franken C."/>
            <person name="Gibelin C."/>
            <person name="Gish J."/>
            <person name="Goldstein S."/>
            <person name="Gonzalez A.J."/>
            <person name="Green P.J."/>
            <person name="Hallab A."/>
            <person name="Hartog M."/>
            <person name="Hua A."/>
            <person name="Humphray S.J."/>
            <person name="Jeong D.H."/>
            <person name="Jing Y."/>
            <person name="Jocker A."/>
            <person name="Kenton S.M."/>
            <person name="Kim D.J."/>
            <person name="Klee K."/>
            <person name="Lai H."/>
            <person name="Lang C."/>
            <person name="Lin S."/>
            <person name="Macmil S.L."/>
            <person name="Magdelenat G."/>
            <person name="Matthews L."/>
            <person name="McCorrison J."/>
            <person name="Monaghan E.L."/>
            <person name="Mun J.H."/>
            <person name="Najar F.Z."/>
            <person name="Nicholson C."/>
            <person name="Noirot C."/>
            <person name="O'Bleness M."/>
            <person name="Paule C.R."/>
            <person name="Poulain J."/>
            <person name="Prion F."/>
            <person name="Qin B."/>
            <person name="Qu C."/>
            <person name="Retzel E.F."/>
            <person name="Riddle C."/>
            <person name="Sallet E."/>
            <person name="Samain S."/>
            <person name="Samson N."/>
            <person name="Sanders I."/>
            <person name="Saurat O."/>
            <person name="Scarpelli C."/>
            <person name="Schiex T."/>
            <person name="Segurens B."/>
            <person name="Severin A.J."/>
            <person name="Sherrier D.J."/>
            <person name="Shi R."/>
            <person name="Sims S."/>
            <person name="Singer S.R."/>
            <person name="Sinharoy S."/>
            <person name="Sterck L."/>
            <person name="Viollet A."/>
            <person name="Wang B.B."/>
            <person name="Wang K."/>
            <person name="Wang M."/>
            <person name="Wang X."/>
            <person name="Warfsmann J."/>
            <person name="Weissenbach J."/>
            <person name="White D.D."/>
            <person name="White J.D."/>
            <person name="Wiley G.B."/>
            <person name="Wincker P."/>
            <person name="Xing Y."/>
            <person name="Yang L."/>
            <person name="Yao Z."/>
            <person name="Ying F."/>
            <person name="Zhai J."/>
            <person name="Zhou L."/>
            <person name="Zuber A."/>
            <person name="Denarie J."/>
            <person name="Dixon R.A."/>
            <person name="May G.D."/>
            <person name="Schwartz D.C."/>
            <person name="Rogers J."/>
            <person name="Quetier F."/>
            <person name="Town C.D."/>
            <person name="Roe B.A."/>
        </authorList>
    </citation>
    <scope>NUCLEOTIDE SEQUENCE [LARGE SCALE GENOMIC DNA]</scope>
    <source>
        <strain evidence="2">A17</strain>
        <strain evidence="3 4">cv. Jemalong A17</strain>
    </source>
</reference>